<dbReference type="PANTHER" id="PTHR24305">
    <property type="entry name" value="CYTOCHROME P450"/>
    <property type="match status" value="1"/>
</dbReference>
<proteinExistence type="inferred from homology"/>
<evidence type="ECO:0000256" key="6">
    <source>
        <dbReference type="ARBA" id="ARBA00023004"/>
    </source>
</evidence>
<evidence type="ECO:0000256" key="1">
    <source>
        <dbReference type="ARBA" id="ARBA00001971"/>
    </source>
</evidence>
<gene>
    <name evidence="8" type="ORF">PG994_006604</name>
</gene>
<accession>A0ABR1VFI6</accession>
<keyword evidence="4" id="KW-0479">Metal-binding</keyword>
<reference evidence="8 9" key="1">
    <citation type="submission" date="2023-01" db="EMBL/GenBank/DDBJ databases">
        <title>Analysis of 21 Apiospora genomes using comparative genomics revels a genus with tremendous synthesis potential of carbohydrate active enzymes and secondary metabolites.</title>
        <authorList>
            <person name="Sorensen T."/>
        </authorList>
    </citation>
    <scope>NUCLEOTIDE SEQUENCE [LARGE SCALE GENOMIC DNA]</scope>
    <source>
        <strain evidence="8 9">CBS 135458</strain>
    </source>
</reference>
<evidence type="ECO:0000313" key="9">
    <source>
        <dbReference type="Proteomes" id="UP001480595"/>
    </source>
</evidence>
<dbReference type="Gene3D" id="1.10.630.10">
    <property type="entry name" value="Cytochrome P450"/>
    <property type="match status" value="1"/>
</dbReference>
<evidence type="ECO:0000313" key="8">
    <source>
        <dbReference type="EMBL" id="KAK8069988.1"/>
    </source>
</evidence>
<organism evidence="8 9">
    <name type="scientific">Apiospora phragmitis</name>
    <dbReference type="NCBI Taxonomy" id="2905665"/>
    <lineage>
        <taxon>Eukaryota</taxon>
        <taxon>Fungi</taxon>
        <taxon>Dikarya</taxon>
        <taxon>Ascomycota</taxon>
        <taxon>Pezizomycotina</taxon>
        <taxon>Sordariomycetes</taxon>
        <taxon>Xylariomycetidae</taxon>
        <taxon>Amphisphaeriales</taxon>
        <taxon>Apiosporaceae</taxon>
        <taxon>Apiospora</taxon>
    </lineage>
</organism>
<dbReference type="InterPro" id="IPR002401">
    <property type="entry name" value="Cyt_P450_E_grp-I"/>
</dbReference>
<dbReference type="Proteomes" id="UP001480595">
    <property type="component" value="Unassembled WGS sequence"/>
</dbReference>
<protein>
    <recommendedName>
        <fullName evidence="10">Cytochrome P450</fullName>
    </recommendedName>
</protein>
<keyword evidence="3" id="KW-0349">Heme</keyword>
<evidence type="ECO:0000256" key="7">
    <source>
        <dbReference type="ARBA" id="ARBA00023033"/>
    </source>
</evidence>
<dbReference type="SUPFAM" id="SSF48264">
    <property type="entry name" value="Cytochrome P450"/>
    <property type="match status" value="1"/>
</dbReference>
<keyword evidence="5" id="KW-0560">Oxidoreductase</keyword>
<sequence>MYAAPRGGKEEIMPTHHLLFPSRLDTLHFIVDPDAARRGRVRSALLLSFSERSMRQYEPMIKQYLDLLLRRLRVNGNSGDFPVNVRDWHNYFAFDILGQLAFSSDFQCLERSELHLWISSMFSDSLFGPVVLSALVNLGFQVVVDLLYKQLGFRFRKLRQSARLKVYERLDTEKPRDDFTEVLLRRLGKDTGTEAILMTGPTIIFAGSETQATLLYGLTYLLIQNPAALRKLAEEVMGAFTKQEDITYTDVGRLKYLVACINEGVRCFPSVANASTRRSPNGGCVINGAFVPRGKIMGIYHYAMYHNAAYFRNPDEFHPERWLGDPEYADDRRELFQPFTIGPRDCLRKMLAHAEIRMVLATMVLNFDMELAEDKPNLLKEMRAYGVFWSKPDLNLRLKPVKR</sequence>
<dbReference type="PRINTS" id="PR00385">
    <property type="entry name" value="P450"/>
</dbReference>
<dbReference type="PRINTS" id="PR00463">
    <property type="entry name" value="EP450I"/>
</dbReference>
<dbReference type="InterPro" id="IPR050121">
    <property type="entry name" value="Cytochrome_P450_monoxygenase"/>
</dbReference>
<dbReference type="GeneID" id="92091076"/>
<evidence type="ECO:0008006" key="10">
    <source>
        <dbReference type="Google" id="ProtNLM"/>
    </source>
</evidence>
<dbReference type="InterPro" id="IPR036396">
    <property type="entry name" value="Cyt_P450_sf"/>
</dbReference>
<evidence type="ECO:0000256" key="2">
    <source>
        <dbReference type="ARBA" id="ARBA00010617"/>
    </source>
</evidence>
<keyword evidence="6" id="KW-0408">Iron</keyword>
<dbReference type="EMBL" id="JAQQWL010000006">
    <property type="protein sequence ID" value="KAK8069988.1"/>
    <property type="molecule type" value="Genomic_DNA"/>
</dbReference>
<keyword evidence="7" id="KW-0503">Monooxygenase</keyword>
<dbReference type="RefSeq" id="XP_066717282.1">
    <property type="nucleotide sequence ID" value="XM_066858013.1"/>
</dbReference>
<dbReference type="PANTHER" id="PTHR24305:SF230">
    <property type="entry name" value="P450, PUTATIVE (EUROFUNG)-RELATED"/>
    <property type="match status" value="1"/>
</dbReference>
<evidence type="ECO:0000256" key="4">
    <source>
        <dbReference type="ARBA" id="ARBA00022723"/>
    </source>
</evidence>
<dbReference type="InterPro" id="IPR001128">
    <property type="entry name" value="Cyt_P450"/>
</dbReference>
<comment type="cofactor">
    <cofactor evidence="1">
        <name>heme</name>
        <dbReference type="ChEBI" id="CHEBI:30413"/>
    </cofactor>
</comment>
<evidence type="ECO:0000256" key="3">
    <source>
        <dbReference type="ARBA" id="ARBA00022617"/>
    </source>
</evidence>
<name>A0ABR1VFI6_9PEZI</name>
<dbReference type="Pfam" id="PF00067">
    <property type="entry name" value="p450"/>
    <property type="match status" value="1"/>
</dbReference>
<comment type="caution">
    <text evidence="8">The sequence shown here is derived from an EMBL/GenBank/DDBJ whole genome shotgun (WGS) entry which is preliminary data.</text>
</comment>
<comment type="similarity">
    <text evidence="2">Belongs to the cytochrome P450 family.</text>
</comment>
<evidence type="ECO:0000256" key="5">
    <source>
        <dbReference type="ARBA" id="ARBA00023002"/>
    </source>
</evidence>
<keyword evidence="9" id="KW-1185">Reference proteome</keyword>